<protein>
    <submittedName>
        <fullName evidence="2">Uncharacterized protein</fullName>
    </submittedName>
</protein>
<keyword evidence="1" id="KW-1133">Transmembrane helix</keyword>
<keyword evidence="1" id="KW-0812">Transmembrane</keyword>
<evidence type="ECO:0000313" key="3">
    <source>
        <dbReference type="Proteomes" id="UP000030008"/>
    </source>
</evidence>
<feature type="transmembrane region" description="Helical" evidence="1">
    <location>
        <begin position="53"/>
        <end position="76"/>
    </location>
</feature>
<sequence>MEFNPYRRYAMMITVEMITDDYTAVYTIFSEAVDCSQVFIERRIMNLEKKYRIIKISFILVSCLFFIVLYAIGTYVSERKEEHRFAKGIRGTYTSADSFTNISLDDEDQLYYLSGDRVSHGTYKKLNEQVFKLLSGHLKDAYIVKDSNGDIILIEQDTSAARFKKYDNQITIVSE</sequence>
<keyword evidence="1" id="KW-0472">Membrane</keyword>
<comment type="caution">
    <text evidence="2">The sequence shown here is derived from an EMBL/GenBank/DDBJ whole genome shotgun (WGS) entry which is preliminary data.</text>
</comment>
<organism evidence="2 3">
    <name type="scientific">Clostridium innocuum</name>
    <dbReference type="NCBI Taxonomy" id="1522"/>
    <lineage>
        <taxon>Bacteria</taxon>
        <taxon>Bacillati</taxon>
        <taxon>Bacillota</taxon>
        <taxon>Clostridia</taxon>
        <taxon>Eubacteriales</taxon>
        <taxon>Clostridiaceae</taxon>
        <taxon>Clostridium</taxon>
    </lineage>
</organism>
<reference evidence="2 3" key="1">
    <citation type="submission" date="2014-08" db="EMBL/GenBank/DDBJ databases">
        <title>Clostridium innocuum, an unnegligible vancomycin-resistant pathogen causing extra-intestinal infections.</title>
        <authorList>
            <person name="Feng Y."/>
            <person name="Chiu C.-H."/>
        </authorList>
    </citation>
    <scope>NUCLEOTIDE SEQUENCE [LARGE SCALE GENOMIC DNA]</scope>
    <source>
        <strain evidence="2 3">AN88</strain>
    </source>
</reference>
<dbReference type="AlphaFoldDB" id="A0A099I8L2"/>
<dbReference type="EMBL" id="JQIF01000017">
    <property type="protein sequence ID" value="KGJ54314.1"/>
    <property type="molecule type" value="Genomic_DNA"/>
</dbReference>
<accession>A0A099I8L2</accession>
<evidence type="ECO:0000256" key="1">
    <source>
        <dbReference type="SAM" id="Phobius"/>
    </source>
</evidence>
<evidence type="ECO:0000313" key="2">
    <source>
        <dbReference type="EMBL" id="KGJ54314.1"/>
    </source>
</evidence>
<name>A0A099I8L2_CLOIN</name>
<dbReference type="Proteomes" id="UP000030008">
    <property type="component" value="Unassembled WGS sequence"/>
</dbReference>
<proteinExistence type="predicted"/>
<gene>
    <name evidence="2" type="ORF">CIAN88_04015</name>
</gene>